<name>A0ABN8B4R9_CHISP</name>
<organism evidence="1 2">
    <name type="scientific">Chilo suppressalis</name>
    <name type="common">Asiatic rice borer moth</name>
    <dbReference type="NCBI Taxonomy" id="168631"/>
    <lineage>
        <taxon>Eukaryota</taxon>
        <taxon>Metazoa</taxon>
        <taxon>Ecdysozoa</taxon>
        <taxon>Arthropoda</taxon>
        <taxon>Hexapoda</taxon>
        <taxon>Insecta</taxon>
        <taxon>Pterygota</taxon>
        <taxon>Neoptera</taxon>
        <taxon>Endopterygota</taxon>
        <taxon>Lepidoptera</taxon>
        <taxon>Glossata</taxon>
        <taxon>Ditrysia</taxon>
        <taxon>Pyraloidea</taxon>
        <taxon>Crambidae</taxon>
        <taxon>Crambinae</taxon>
        <taxon>Chilo</taxon>
    </lineage>
</organism>
<dbReference type="Proteomes" id="UP001153292">
    <property type="component" value="Chromosome 19"/>
</dbReference>
<dbReference type="PANTHER" id="PTHR16071:SF2">
    <property type="entry name" value="FIGNL1-INTERACTING REGULATOR OF RECOMBINATION AND MITOSIS"/>
    <property type="match status" value="1"/>
</dbReference>
<keyword evidence="2" id="KW-1185">Reference proteome</keyword>
<evidence type="ECO:0000313" key="2">
    <source>
        <dbReference type="Proteomes" id="UP001153292"/>
    </source>
</evidence>
<proteinExistence type="predicted"/>
<dbReference type="InterPro" id="IPR027902">
    <property type="entry name" value="DUF4487"/>
</dbReference>
<dbReference type="EMBL" id="OU963912">
    <property type="protein sequence ID" value="CAH0401204.1"/>
    <property type="molecule type" value="Genomic_DNA"/>
</dbReference>
<sequence length="894" mass="102814">MDNSQSSDVSDYVNQSLTVPAETNTINMNTYETLLNKTKTSLCNDTSTWMDTPICDYFTLLLQDCYLCISQTLKLLDEFVLETDVQAQKLSHFLDNAVDILQLLSSFIKKIIESVSMSCSTMKTFPTTTGQIIVDIFIHCRNSEAVYGDHLASIQQQLKDLFRTCHELQLTYLMVIEKHFIFDHTNKEELLILVEALNINLHIGEVAQTLDIKTMAEQWKAYTMICEKYVNYLMDSSIYYDCTNVLCSMVSSNIIASMEVEQEDKLIMRSMKLTNFMIKILLKVCTIFKHSKSKPYQRIVDLLINLYLHNPSYLETLGGKSQQFTNIMSANVLNPADVLVNELLCDESFIHIIINYKFDERHQDDEVLGYIILMVTLMRLVSQKSDRISFPRREFFTCLFKMMPDCYVWLNIGMKFNIDVTSNSPADSIGLFEYILIHSTCFALSMNNQEYCGLEKIIFEALFRVDSISPLFAANLWIMLTRVTNNKQLLFTQLMFLCQTYLKLGNAPMFSLSPQRVHLERTMTSLFELLDIEDRVRLYKQYNPSMNQNNVSLWAVLKIRNLPVDLQRIVEKDIVEKIKTVFFKSMPFECHEKLIGLIKVTRLVATCSCNILEGLEGILLEGWSKACPQNLTFLSDTMDLNTMWFFEYIEALVSLTNSMVYSVYGRSSHVVKILHVISGLIQRGNAELSLLLMNLLCKLAANPIHDENKMEAEKIINKTFKKIIQDGDDLVKRSLFSEIRTYNSKYLELTINSIISGNQTASDVWQQCATNNTKTFDYTKLRDELNLICNFKYRHKCLELGSDTKGKDVGFVDKIDNSCSSNFDLADIDSLFSGESDGEPASKRVKLDTEEIDSILDRLERDISLLSCIKENIITEEHKNRIRLLRDKLTGLVT</sequence>
<protein>
    <submittedName>
        <fullName evidence="1">Uncharacterized protein</fullName>
    </submittedName>
</protein>
<dbReference type="PANTHER" id="PTHR16071">
    <property type="entry name" value="CHROMOSOME 1 OPEN READING FRAME 112"/>
    <property type="match status" value="1"/>
</dbReference>
<gene>
    <name evidence="1" type="ORF">CHILSU_LOCUS4424</name>
</gene>
<reference evidence="1" key="1">
    <citation type="submission" date="2021-12" db="EMBL/GenBank/DDBJ databases">
        <authorList>
            <person name="King R."/>
        </authorList>
    </citation>
    <scope>NUCLEOTIDE SEQUENCE</scope>
</reference>
<evidence type="ECO:0000313" key="1">
    <source>
        <dbReference type="EMBL" id="CAH0401204.1"/>
    </source>
</evidence>
<accession>A0ABN8B4R9</accession>
<dbReference type="Pfam" id="PF14868">
    <property type="entry name" value="DUF4487"/>
    <property type="match status" value="1"/>
</dbReference>